<accession>A0AAV3B3Z9</accession>
<dbReference type="Proteomes" id="UP001181693">
    <property type="component" value="Unassembled WGS sequence"/>
</dbReference>
<keyword evidence="2" id="KW-1185">Reference proteome</keyword>
<proteinExistence type="predicted"/>
<name>A0AAV3B3Z9_PYXAD</name>
<gene>
    <name evidence="1" type="ORF">GDO54_001383</name>
</gene>
<dbReference type="AlphaFoldDB" id="A0AAV3B3Z9"/>
<protein>
    <submittedName>
        <fullName evidence="1">Uncharacterized protein</fullName>
    </submittedName>
</protein>
<dbReference type="EMBL" id="DYDO01000001">
    <property type="protein sequence ID" value="DBA33744.1"/>
    <property type="molecule type" value="Genomic_DNA"/>
</dbReference>
<sequence length="79" mass="9291">MRSLLVSTTCKVECHLLIHNSVECHLLIHNSCREFQCFYVFLILQISYLQGSVWCYRATPHLLIFKLLYNGQAQSCLIW</sequence>
<comment type="caution">
    <text evidence="1">The sequence shown here is derived from an EMBL/GenBank/DDBJ whole genome shotgun (WGS) entry which is preliminary data.</text>
</comment>
<organism evidence="1 2">
    <name type="scientific">Pyxicephalus adspersus</name>
    <name type="common">African bullfrog</name>
    <dbReference type="NCBI Taxonomy" id="30357"/>
    <lineage>
        <taxon>Eukaryota</taxon>
        <taxon>Metazoa</taxon>
        <taxon>Chordata</taxon>
        <taxon>Craniata</taxon>
        <taxon>Vertebrata</taxon>
        <taxon>Euteleostomi</taxon>
        <taxon>Amphibia</taxon>
        <taxon>Batrachia</taxon>
        <taxon>Anura</taxon>
        <taxon>Neobatrachia</taxon>
        <taxon>Ranoidea</taxon>
        <taxon>Pyxicephalidae</taxon>
        <taxon>Pyxicephalinae</taxon>
        <taxon>Pyxicephalus</taxon>
    </lineage>
</organism>
<reference evidence="1" key="1">
    <citation type="thesis" date="2020" institute="ProQuest LLC" country="789 East Eisenhower Parkway, Ann Arbor, MI, USA">
        <title>Comparative Genomics and Chromosome Evolution.</title>
        <authorList>
            <person name="Mudd A.B."/>
        </authorList>
    </citation>
    <scope>NUCLEOTIDE SEQUENCE</scope>
    <source>
        <strain evidence="1">1538</strain>
        <tissue evidence="1">Blood</tissue>
    </source>
</reference>
<evidence type="ECO:0000313" key="1">
    <source>
        <dbReference type="EMBL" id="DBA33744.1"/>
    </source>
</evidence>
<evidence type="ECO:0000313" key="2">
    <source>
        <dbReference type="Proteomes" id="UP001181693"/>
    </source>
</evidence>